<dbReference type="PANTHER" id="PTHR33406:SF13">
    <property type="entry name" value="MEMBRANE PROTEIN YDFJ"/>
    <property type="match status" value="1"/>
</dbReference>
<evidence type="ECO:0000256" key="6">
    <source>
        <dbReference type="SAM" id="Phobius"/>
    </source>
</evidence>
<dbReference type="InterPro" id="IPR004869">
    <property type="entry name" value="MMPL_dom"/>
</dbReference>
<reference evidence="8" key="1">
    <citation type="submission" date="2020-11" db="EMBL/GenBank/DDBJ databases">
        <title>Nocardioides sp. nov., isolated from Soil of Cynanchum wilfordii Hemsley rhizosphere.</title>
        <authorList>
            <person name="Lee J.-S."/>
            <person name="Suh M.K."/>
            <person name="Kim J.-S."/>
        </authorList>
    </citation>
    <scope>NUCLEOTIDE SEQUENCE</scope>
    <source>
        <strain evidence="8">KCTC 19275</strain>
    </source>
</reference>
<evidence type="ECO:0000256" key="2">
    <source>
        <dbReference type="ARBA" id="ARBA00022475"/>
    </source>
</evidence>
<feature type="transmembrane region" description="Helical" evidence="6">
    <location>
        <begin position="195"/>
        <end position="215"/>
    </location>
</feature>
<feature type="transmembrane region" description="Helical" evidence="6">
    <location>
        <begin position="221"/>
        <end position="241"/>
    </location>
</feature>
<dbReference type="EMBL" id="JADKPN010000001">
    <property type="protein sequence ID" value="MBF4762346.1"/>
    <property type="molecule type" value="Genomic_DNA"/>
</dbReference>
<feature type="transmembrane region" description="Helical" evidence="6">
    <location>
        <begin position="294"/>
        <end position="317"/>
    </location>
</feature>
<dbReference type="PANTHER" id="PTHR33406">
    <property type="entry name" value="MEMBRANE PROTEIN MJ1562-RELATED"/>
    <property type="match status" value="1"/>
</dbReference>
<keyword evidence="9" id="KW-1185">Reference proteome</keyword>
<feature type="transmembrane region" description="Helical" evidence="6">
    <location>
        <begin position="170"/>
        <end position="188"/>
    </location>
</feature>
<dbReference type="RefSeq" id="WP_194705474.1">
    <property type="nucleotide sequence ID" value="NZ_JADKPN010000001.1"/>
</dbReference>
<feature type="transmembrane region" description="Helical" evidence="6">
    <location>
        <begin position="20"/>
        <end position="38"/>
    </location>
</feature>
<feature type="transmembrane region" description="Helical" evidence="6">
    <location>
        <begin position="269"/>
        <end position="288"/>
    </location>
</feature>
<dbReference type="InterPro" id="IPR000731">
    <property type="entry name" value="SSD"/>
</dbReference>
<evidence type="ECO:0000259" key="7">
    <source>
        <dbReference type="PROSITE" id="PS50156"/>
    </source>
</evidence>
<evidence type="ECO:0000256" key="3">
    <source>
        <dbReference type="ARBA" id="ARBA00022692"/>
    </source>
</evidence>
<comment type="subcellular location">
    <subcellularLocation>
        <location evidence="1">Cell membrane</location>
        <topology evidence="1">Multi-pass membrane protein</topology>
    </subcellularLocation>
</comment>
<accession>A0A930VB50</accession>
<evidence type="ECO:0000256" key="1">
    <source>
        <dbReference type="ARBA" id="ARBA00004651"/>
    </source>
</evidence>
<gene>
    <name evidence="8" type="ORF">ISU07_04355</name>
</gene>
<evidence type="ECO:0000256" key="4">
    <source>
        <dbReference type="ARBA" id="ARBA00022989"/>
    </source>
</evidence>
<keyword evidence="2" id="KW-1003">Cell membrane</keyword>
<dbReference type="GO" id="GO:0005886">
    <property type="term" value="C:plasma membrane"/>
    <property type="evidence" value="ECO:0007669"/>
    <property type="project" value="UniProtKB-SubCell"/>
</dbReference>
<feature type="transmembrane region" description="Helical" evidence="6">
    <location>
        <begin position="495"/>
        <end position="516"/>
    </location>
</feature>
<protein>
    <submittedName>
        <fullName evidence="8">MMPL family transporter</fullName>
    </submittedName>
</protein>
<feature type="domain" description="SSD" evidence="7">
    <location>
        <begin position="191"/>
        <end position="319"/>
    </location>
</feature>
<proteinExistence type="predicted"/>
<organism evidence="8 9">
    <name type="scientific">Nocardioides islandensis</name>
    <dbReference type="NCBI Taxonomy" id="433663"/>
    <lineage>
        <taxon>Bacteria</taxon>
        <taxon>Bacillati</taxon>
        <taxon>Actinomycetota</taxon>
        <taxon>Actinomycetes</taxon>
        <taxon>Propionibacteriales</taxon>
        <taxon>Nocardioidaceae</taxon>
        <taxon>Nocardioides</taxon>
    </lineage>
</organism>
<comment type="caution">
    <text evidence="8">The sequence shown here is derived from an EMBL/GenBank/DDBJ whole genome shotgun (WGS) entry which is preliminary data.</text>
</comment>
<dbReference type="Pfam" id="PF03176">
    <property type="entry name" value="MMPL"/>
    <property type="match status" value="2"/>
</dbReference>
<dbReference type="SUPFAM" id="SSF82866">
    <property type="entry name" value="Multidrug efflux transporter AcrB transmembrane domain"/>
    <property type="match status" value="2"/>
</dbReference>
<dbReference type="AlphaFoldDB" id="A0A930VB50"/>
<keyword evidence="3 6" id="KW-0812">Transmembrane</keyword>
<dbReference type="Gene3D" id="1.20.1640.10">
    <property type="entry name" value="Multidrug efflux transporter AcrB transmembrane domain"/>
    <property type="match status" value="2"/>
</dbReference>
<feature type="transmembrane region" description="Helical" evidence="6">
    <location>
        <begin position="608"/>
        <end position="630"/>
    </location>
</feature>
<keyword evidence="4 6" id="KW-1133">Transmembrane helix</keyword>
<evidence type="ECO:0000313" key="9">
    <source>
        <dbReference type="Proteomes" id="UP000640489"/>
    </source>
</evidence>
<sequence>MSRTLAAVGRYAATHPWRTIGLWAVVAAAVFSLAAAFGGPTREDWDVPAAPAQHGTDLLRAHLPEMGNTSAQVVVHDDAPLPSGTLDELSGRLATLDHVLRVTPPRMSADGDTAVLVMQYDVPVTDPDVYEDISPIEEVVQPYRDAGLQVELGGELPGTAVGTMEGVGEMIGIGVALLVLLLVFRSVVAAGVPIVLAVAGLAVGGAGVTVLAGLISVTPYAPTIATMVGLGVGIDYALLLLTRMLEGRRAGLSVIESAARAGATAGRSVVLAGCTVLVSLLGLKLAGLTTFSTMGFATAIAVVAVMGTSLTLVPAVFRLTHRWVEKRFLRQVARPRGTRVERWSQRVAGRPVPWIVGAGLVMIVLAAPVLDMRTWPQSGSDDPASSQLRRAYDLVTEEFGAGAPTPYLFVADRSVVDAGTLAGTVAELRQRDDLVNVTDPQVSPDGAIAVVSAESVYVDNDARTGDQVDSLRTGLPDGVDLTGTSPMMSDIADRLAGRLWLVIAFVVATSMLLLLLMFRSVWIPVKAAAMNLLSVAAAYGVVTAVFQWGWGLELLGVDHARPVSTWLPILMFAILFGLSMDYEVFLLSRVREEYERTGDPRGSVARGLAATGTVITAAAAIMVAVFFGFISESATIIKMLGFGMGTAILLDATLVRMVLVPATMTLLGHRNWWLPAWLDRVLPRVAPEVHEDAPVLERV</sequence>
<keyword evidence="5 6" id="KW-0472">Membrane</keyword>
<feature type="transmembrane region" description="Helical" evidence="6">
    <location>
        <begin position="528"/>
        <end position="546"/>
    </location>
</feature>
<feature type="transmembrane region" description="Helical" evidence="6">
    <location>
        <begin position="352"/>
        <end position="370"/>
    </location>
</feature>
<evidence type="ECO:0000313" key="8">
    <source>
        <dbReference type="EMBL" id="MBF4762346.1"/>
    </source>
</evidence>
<evidence type="ECO:0000256" key="5">
    <source>
        <dbReference type="ARBA" id="ARBA00023136"/>
    </source>
</evidence>
<name>A0A930VB50_9ACTN</name>
<feature type="transmembrane region" description="Helical" evidence="6">
    <location>
        <begin position="566"/>
        <end position="587"/>
    </location>
</feature>
<dbReference type="PROSITE" id="PS50156">
    <property type="entry name" value="SSD"/>
    <property type="match status" value="1"/>
</dbReference>
<feature type="transmembrane region" description="Helical" evidence="6">
    <location>
        <begin position="636"/>
        <end position="659"/>
    </location>
</feature>
<dbReference type="InterPro" id="IPR050545">
    <property type="entry name" value="Mycobact_MmpL"/>
</dbReference>
<dbReference type="Proteomes" id="UP000640489">
    <property type="component" value="Unassembled WGS sequence"/>
</dbReference>